<dbReference type="GO" id="GO:0030246">
    <property type="term" value="F:carbohydrate binding"/>
    <property type="evidence" value="ECO:0007669"/>
    <property type="project" value="TreeGrafter"/>
</dbReference>
<evidence type="ECO:0000256" key="3">
    <source>
        <dbReference type="ARBA" id="ARBA00022729"/>
    </source>
</evidence>
<name>W6RR50_9HYPH</name>
<sequence length="449" mass="47626">MKKRWRPPNQGGQGGDRKHWWQVRTGDRGGSPCGIACRQTWNRCALAVRPRVVFDREFRRALSCTLTQASHTPETVTATIDLFNGETEMTQFSMKLAGAAVLAVGFLNGTSVFAQSAKVTDATVAFLMPDQSSTRYEEHDYPGFQAEMAKLCAGCKVIYQNANGDASRQQQQFNSAISQGAKAIVLDPVDSTAAASLVKMAQSQGVKVIAYDRPIPSAAADYYVSFNNEEIGKMIAISLVEHLKKNNVKPEDGGLLEINGSPTDAAAGLIKKGIHAGIAEGGYQVLAEYDTPEWAPPKAQQWASGQITRFGKKIIGVVAANDGTGGAAVAAFKAAGIDPVPPVTGNDATIAGLQLIIAGDQYNTISKPSEIVAAAAANVALQLLSGETPKADTKLFDTPTQLFTPALVTAENLKAEIIDKTVNGKPIQTPQQLCGDRYADGCKKLGIGS</sequence>
<evidence type="ECO:0000259" key="5">
    <source>
        <dbReference type="Pfam" id="PF13407"/>
    </source>
</evidence>
<dbReference type="CDD" id="cd19995">
    <property type="entry name" value="PBP1_ABC_xylose_binding-like"/>
    <property type="match status" value="1"/>
</dbReference>
<keyword evidence="6" id="KW-0614">Plasmid</keyword>
<dbReference type="Proteomes" id="UP000019443">
    <property type="component" value="Plasmid pLPU83d"/>
</dbReference>
<dbReference type="InterPro" id="IPR025997">
    <property type="entry name" value="SBP_2_dom"/>
</dbReference>
<keyword evidence="7" id="KW-1185">Reference proteome</keyword>
<dbReference type="Pfam" id="PF13407">
    <property type="entry name" value="Peripla_BP_4"/>
    <property type="match status" value="1"/>
</dbReference>
<reference evidence="6" key="1">
    <citation type="submission" date="2013-11" db="EMBL/GenBank/DDBJ databases">
        <title>Draft genome sequence of the broad-host-range Rhizobium sp. LPU83 strain, a member of the low-genetic diversity Oregon-like Rhizobium sp. group.</title>
        <authorList>
            <person name="Wibberg D."/>
            <person name="Puehler A."/>
            <person name="Schlueter A."/>
        </authorList>
    </citation>
    <scope>NUCLEOTIDE SEQUENCE [LARGE SCALE GENOMIC DNA]</scope>
    <source>
        <strain evidence="6">LPU83</strain>
        <plasmid evidence="6">pLPU83d</plasmid>
    </source>
</reference>
<dbReference type="SUPFAM" id="SSF53822">
    <property type="entry name" value="Periplasmic binding protein-like I"/>
    <property type="match status" value="1"/>
</dbReference>
<gene>
    <name evidence="6" type="ORF">LPU83_pLPU83d_1809</name>
</gene>
<dbReference type="GO" id="GO:0030288">
    <property type="term" value="C:outer membrane-bounded periplasmic space"/>
    <property type="evidence" value="ECO:0007669"/>
    <property type="project" value="TreeGrafter"/>
</dbReference>
<dbReference type="InterPro" id="IPR050555">
    <property type="entry name" value="Bact_Solute-Bind_Prot2"/>
</dbReference>
<dbReference type="HOGENOM" id="CLU_037628_13_3_5"/>
<dbReference type="PATRIC" id="fig|348824.6.peg.7566"/>
<feature type="region of interest" description="Disordered" evidence="4">
    <location>
        <begin position="1"/>
        <end position="22"/>
    </location>
</feature>
<comment type="subcellular location">
    <subcellularLocation>
        <location evidence="1">Periplasm</location>
    </subcellularLocation>
</comment>
<evidence type="ECO:0000313" key="6">
    <source>
        <dbReference type="EMBL" id="CDM63179.1"/>
    </source>
</evidence>
<accession>W6RR50</accession>
<dbReference type="InterPro" id="IPR028082">
    <property type="entry name" value="Peripla_BP_I"/>
</dbReference>
<comment type="similarity">
    <text evidence="2">Belongs to the bacterial solute-binding protein 2 family.</text>
</comment>
<dbReference type="PANTHER" id="PTHR30036:SF1">
    <property type="entry name" value="D-XYLOSE-BINDING PERIPLASMIC PROTEIN"/>
    <property type="match status" value="1"/>
</dbReference>
<evidence type="ECO:0000256" key="1">
    <source>
        <dbReference type="ARBA" id="ARBA00004418"/>
    </source>
</evidence>
<evidence type="ECO:0000256" key="4">
    <source>
        <dbReference type="SAM" id="MobiDB-lite"/>
    </source>
</evidence>
<proteinExistence type="inferred from homology"/>
<feature type="domain" description="Periplasmic binding protein" evidence="5">
    <location>
        <begin position="124"/>
        <end position="387"/>
    </location>
</feature>
<dbReference type="EMBL" id="HG916855">
    <property type="protein sequence ID" value="CDM63179.1"/>
    <property type="molecule type" value="Genomic_DNA"/>
</dbReference>
<dbReference type="AlphaFoldDB" id="W6RR50"/>
<dbReference type="PANTHER" id="PTHR30036">
    <property type="entry name" value="D-XYLOSE-BINDING PERIPLASMIC PROTEIN"/>
    <property type="match status" value="1"/>
</dbReference>
<organism evidence="6 7">
    <name type="scientific">Rhizobium favelukesii</name>
    <dbReference type="NCBI Taxonomy" id="348824"/>
    <lineage>
        <taxon>Bacteria</taxon>
        <taxon>Pseudomonadati</taxon>
        <taxon>Pseudomonadota</taxon>
        <taxon>Alphaproteobacteria</taxon>
        <taxon>Hyphomicrobiales</taxon>
        <taxon>Rhizobiaceae</taxon>
        <taxon>Rhizobium/Agrobacterium group</taxon>
        <taxon>Rhizobium</taxon>
    </lineage>
</organism>
<keyword evidence="3" id="KW-0732">Signal</keyword>
<geneLocation type="plasmid" evidence="6 7">
    <name>pLPU83d</name>
</geneLocation>
<evidence type="ECO:0000256" key="2">
    <source>
        <dbReference type="ARBA" id="ARBA00007639"/>
    </source>
</evidence>
<protein>
    <submittedName>
        <fullName evidence="6">ABC-type xylose transport system, periplasmic component</fullName>
    </submittedName>
</protein>
<dbReference type="Gene3D" id="3.40.50.2300">
    <property type="match status" value="2"/>
</dbReference>
<evidence type="ECO:0000313" key="7">
    <source>
        <dbReference type="Proteomes" id="UP000019443"/>
    </source>
</evidence>
<dbReference type="KEGG" id="rhl:LPU83_pLPU83d_1809"/>